<reference evidence="2" key="1">
    <citation type="submission" date="2018-05" db="EMBL/GenBank/DDBJ databases">
        <authorList>
            <person name="Lanie J.A."/>
            <person name="Ng W.-L."/>
            <person name="Kazmierczak K.M."/>
            <person name="Andrzejewski T.M."/>
            <person name="Davidsen T.M."/>
            <person name="Wayne K.J."/>
            <person name="Tettelin H."/>
            <person name="Glass J.I."/>
            <person name="Rusch D."/>
            <person name="Podicherti R."/>
            <person name="Tsui H.-C.T."/>
            <person name="Winkler M.E."/>
        </authorList>
    </citation>
    <scope>NUCLEOTIDE SEQUENCE</scope>
</reference>
<feature type="transmembrane region" description="Helical" evidence="1">
    <location>
        <begin position="72"/>
        <end position="90"/>
    </location>
</feature>
<protein>
    <submittedName>
        <fullName evidence="2">Uncharacterized protein</fullName>
    </submittedName>
</protein>
<feature type="transmembrane region" description="Helical" evidence="1">
    <location>
        <begin position="150"/>
        <end position="168"/>
    </location>
</feature>
<keyword evidence="1" id="KW-0812">Transmembrane</keyword>
<feature type="transmembrane region" description="Helical" evidence="1">
    <location>
        <begin position="12"/>
        <end position="31"/>
    </location>
</feature>
<sequence length="221" mass="25133">MLPALARVVRGTSILFWGLPIAMVVSVMAKLSNWTDAAWPMGMLMPPAAFGMLWYGLWLLGSFQPQERVWQAALGQAKLIGLFSLGLSPFLHWHHRVPDELYFANAVWLLALGFVFYLMSLNKMLARLAAMMPDETLRVESRLFSRMNRVLLAMTPIGFGVIYLFSFMEDLPEILFRVVALAAKLRPWLFMAFVLIPVSMTMSLLWKTKESILASVFNSRQ</sequence>
<proteinExistence type="predicted"/>
<feature type="transmembrane region" description="Helical" evidence="1">
    <location>
        <begin position="102"/>
        <end position="121"/>
    </location>
</feature>
<feature type="transmembrane region" description="Helical" evidence="1">
    <location>
        <begin position="188"/>
        <end position="206"/>
    </location>
</feature>
<gene>
    <name evidence="2" type="ORF">METZ01_LOCUS123163</name>
</gene>
<keyword evidence="1" id="KW-1133">Transmembrane helix</keyword>
<evidence type="ECO:0000256" key="1">
    <source>
        <dbReference type="SAM" id="Phobius"/>
    </source>
</evidence>
<keyword evidence="1" id="KW-0472">Membrane</keyword>
<dbReference type="EMBL" id="UINC01016990">
    <property type="protein sequence ID" value="SVA70309.1"/>
    <property type="molecule type" value="Genomic_DNA"/>
</dbReference>
<name>A0A381XZT9_9ZZZZ</name>
<accession>A0A381XZT9</accession>
<feature type="transmembrane region" description="Helical" evidence="1">
    <location>
        <begin position="37"/>
        <end position="60"/>
    </location>
</feature>
<evidence type="ECO:0000313" key="2">
    <source>
        <dbReference type="EMBL" id="SVA70309.1"/>
    </source>
</evidence>
<organism evidence="2">
    <name type="scientific">marine metagenome</name>
    <dbReference type="NCBI Taxonomy" id="408172"/>
    <lineage>
        <taxon>unclassified sequences</taxon>
        <taxon>metagenomes</taxon>
        <taxon>ecological metagenomes</taxon>
    </lineage>
</organism>
<dbReference type="AlphaFoldDB" id="A0A381XZT9"/>